<dbReference type="Proteomes" id="UP000219252">
    <property type="component" value="Unassembled WGS sequence"/>
</dbReference>
<name>A0A285UMH8_9BACL</name>
<dbReference type="EMBL" id="OBQC01000011">
    <property type="protein sequence ID" value="SOC41826.1"/>
    <property type="molecule type" value="Genomic_DNA"/>
</dbReference>
<dbReference type="Gene3D" id="3.40.50.360">
    <property type="match status" value="1"/>
</dbReference>
<dbReference type="InterPro" id="IPR051796">
    <property type="entry name" value="ISF_SsuE-like"/>
</dbReference>
<keyword evidence="1" id="KW-0285">Flavoprotein</keyword>
<gene>
    <name evidence="4" type="ORF">SAMN05877842_11148</name>
</gene>
<evidence type="ECO:0000313" key="5">
    <source>
        <dbReference type="Proteomes" id="UP000219252"/>
    </source>
</evidence>
<dbReference type="SUPFAM" id="SSF52218">
    <property type="entry name" value="Flavoproteins"/>
    <property type="match status" value="1"/>
</dbReference>
<dbReference type="AlphaFoldDB" id="A0A285UMH8"/>
<evidence type="ECO:0000259" key="3">
    <source>
        <dbReference type="Pfam" id="PF03358"/>
    </source>
</evidence>
<dbReference type="PANTHER" id="PTHR43278:SF4">
    <property type="entry name" value="NAD(P)H-DEPENDENT FMN-CONTAINING OXIDOREDUCTASE YWQN-RELATED"/>
    <property type="match status" value="1"/>
</dbReference>
<evidence type="ECO:0000256" key="1">
    <source>
        <dbReference type="ARBA" id="ARBA00022630"/>
    </source>
</evidence>
<keyword evidence="5" id="KW-1185">Reference proteome</keyword>
<dbReference type="GO" id="GO:0016491">
    <property type="term" value="F:oxidoreductase activity"/>
    <property type="evidence" value="ECO:0007669"/>
    <property type="project" value="InterPro"/>
</dbReference>
<dbReference type="Pfam" id="PF03358">
    <property type="entry name" value="FMN_red"/>
    <property type="match status" value="1"/>
</dbReference>
<protein>
    <submittedName>
        <fullName evidence="4">Multimeric flavodoxin WrbA</fullName>
    </submittedName>
</protein>
<accession>A0A285UMH8</accession>
<dbReference type="PANTHER" id="PTHR43278">
    <property type="entry name" value="NAD(P)H-DEPENDENT FMN-CONTAINING OXIDOREDUCTASE YWQN-RELATED"/>
    <property type="match status" value="1"/>
</dbReference>
<dbReference type="RefSeq" id="WP_097150252.1">
    <property type="nucleotide sequence ID" value="NZ_OBQC01000011.1"/>
</dbReference>
<feature type="domain" description="NADPH-dependent FMN reductase-like" evidence="3">
    <location>
        <begin position="1"/>
        <end position="122"/>
    </location>
</feature>
<sequence length="188" mass="21625">MKIVAFIGSSRVNGNTEYLTDVLLEGLDYRKIYLKDILVKPIEDMRHTEEGFSVVDDDHDSIIEAILESDILVFSTPIYWYSTSGLMKNLIDRFSQAIRDERYPNLKEHLQKVENYVVAVGGDNPRIKGLPLIQQFKYTFDFLKMTFTGYVIGKASRPQEILKDNVALSQAELMNQQIKQLIQSKTLN</sequence>
<evidence type="ECO:0000256" key="2">
    <source>
        <dbReference type="ARBA" id="ARBA00022643"/>
    </source>
</evidence>
<dbReference type="InterPro" id="IPR005025">
    <property type="entry name" value="FMN_Rdtase-like_dom"/>
</dbReference>
<keyword evidence="2" id="KW-0288">FMN</keyword>
<dbReference type="OrthoDB" id="9805976at2"/>
<reference evidence="5" key="1">
    <citation type="submission" date="2017-08" db="EMBL/GenBank/DDBJ databases">
        <authorList>
            <person name="Varghese N."/>
            <person name="Submissions S."/>
        </authorList>
    </citation>
    <scope>NUCLEOTIDE SEQUENCE [LARGE SCALE GENOMIC DNA]</scope>
    <source>
        <strain evidence="5">JC23</strain>
    </source>
</reference>
<organism evidence="4 5">
    <name type="scientific">Ureibacillus acetophenoni</name>
    <dbReference type="NCBI Taxonomy" id="614649"/>
    <lineage>
        <taxon>Bacteria</taxon>
        <taxon>Bacillati</taxon>
        <taxon>Bacillota</taxon>
        <taxon>Bacilli</taxon>
        <taxon>Bacillales</taxon>
        <taxon>Caryophanaceae</taxon>
        <taxon>Ureibacillus</taxon>
    </lineage>
</organism>
<dbReference type="InterPro" id="IPR029039">
    <property type="entry name" value="Flavoprotein-like_sf"/>
</dbReference>
<proteinExistence type="predicted"/>
<evidence type="ECO:0000313" key="4">
    <source>
        <dbReference type="EMBL" id="SOC41826.1"/>
    </source>
</evidence>